<dbReference type="RefSeq" id="WP_068173130.1">
    <property type="nucleotide sequence ID" value="NZ_AOGK01000040.1"/>
</dbReference>
<dbReference type="AlphaFoldDB" id="A0A9X4NW35"/>
<dbReference type="OrthoDB" id="9793396at2"/>
<evidence type="ECO:0000313" key="8">
    <source>
        <dbReference type="EMBL" id="MDG5978432.1"/>
    </source>
</evidence>
<dbReference type="SUPFAM" id="SSF53807">
    <property type="entry name" value="Helical backbone' metal receptor"/>
    <property type="match status" value="1"/>
</dbReference>
<keyword evidence="4" id="KW-0479">Metal-binding</keyword>
<protein>
    <submittedName>
        <fullName evidence="8">Periplasmic solute binding protein</fullName>
    </submittedName>
</protein>
<dbReference type="CDD" id="cd01137">
    <property type="entry name" value="PsaA"/>
    <property type="match status" value="1"/>
</dbReference>
<evidence type="ECO:0000256" key="3">
    <source>
        <dbReference type="ARBA" id="ARBA00022448"/>
    </source>
</evidence>
<evidence type="ECO:0000256" key="2">
    <source>
        <dbReference type="ARBA" id="ARBA00011028"/>
    </source>
</evidence>
<feature type="signal peptide" evidence="7">
    <location>
        <begin position="1"/>
        <end position="29"/>
    </location>
</feature>
<dbReference type="Pfam" id="PF01297">
    <property type="entry name" value="ZnuA"/>
    <property type="match status" value="1"/>
</dbReference>
<name>A0A9X4NW35_9BURK</name>
<dbReference type="GO" id="GO:0030001">
    <property type="term" value="P:metal ion transport"/>
    <property type="evidence" value="ECO:0007669"/>
    <property type="project" value="InterPro"/>
</dbReference>
<reference evidence="8" key="1">
    <citation type="submission" date="2013-01" db="EMBL/GenBank/DDBJ databases">
        <title>Genome draft of Hydrogenophaga taeniospiralis 2K1.</title>
        <authorList>
            <person name="Gomila M."/>
            <person name="Lalucat J."/>
        </authorList>
    </citation>
    <scope>NUCLEOTIDE SEQUENCE</scope>
    <source>
        <strain evidence="8">CCUG 15921</strain>
    </source>
</reference>
<feature type="chain" id="PRO_5040759532" evidence="7">
    <location>
        <begin position="30"/>
        <end position="314"/>
    </location>
</feature>
<organism evidence="8 9">
    <name type="scientific">Hydrogenophaga taeniospiralis CCUG 15921</name>
    <dbReference type="NCBI Taxonomy" id="1281780"/>
    <lineage>
        <taxon>Bacteria</taxon>
        <taxon>Pseudomonadati</taxon>
        <taxon>Pseudomonadota</taxon>
        <taxon>Betaproteobacteria</taxon>
        <taxon>Burkholderiales</taxon>
        <taxon>Comamonadaceae</taxon>
        <taxon>Hydrogenophaga</taxon>
    </lineage>
</organism>
<evidence type="ECO:0000313" key="9">
    <source>
        <dbReference type="Proteomes" id="UP001152876"/>
    </source>
</evidence>
<keyword evidence="3 6" id="KW-0813">Transport</keyword>
<comment type="subcellular location">
    <subcellularLocation>
        <location evidence="1">Cell envelope</location>
    </subcellularLocation>
</comment>
<evidence type="ECO:0000256" key="1">
    <source>
        <dbReference type="ARBA" id="ARBA00004196"/>
    </source>
</evidence>
<dbReference type="InterPro" id="IPR006127">
    <property type="entry name" value="ZnuA-like"/>
</dbReference>
<dbReference type="Gene3D" id="3.40.50.1980">
    <property type="entry name" value="Nitrogenase molybdenum iron protein domain"/>
    <property type="match status" value="2"/>
</dbReference>
<dbReference type="GO" id="GO:0046872">
    <property type="term" value="F:metal ion binding"/>
    <property type="evidence" value="ECO:0007669"/>
    <property type="project" value="UniProtKB-KW"/>
</dbReference>
<dbReference type="InterPro" id="IPR006129">
    <property type="entry name" value="AdhesinB"/>
</dbReference>
<evidence type="ECO:0000256" key="4">
    <source>
        <dbReference type="ARBA" id="ARBA00022723"/>
    </source>
</evidence>
<dbReference type="PRINTS" id="PR00691">
    <property type="entry name" value="ADHESINB"/>
</dbReference>
<accession>A0A9X4NW35</accession>
<dbReference type="EMBL" id="AOGK01000040">
    <property type="protein sequence ID" value="MDG5978432.1"/>
    <property type="molecule type" value="Genomic_DNA"/>
</dbReference>
<dbReference type="PANTHER" id="PTHR42953">
    <property type="entry name" value="HIGH-AFFINITY ZINC UPTAKE SYSTEM PROTEIN ZNUA-RELATED"/>
    <property type="match status" value="1"/>
</dbReference>
<evidence type="ECO:0000256" key="6">
    <source>
        <dbReference type="RuleBase" id="RU003512"/>
    </source>
</evidence>
<dbReference type="PANTHER" id="PTHR42953:SF1">
    <property type="entry name" value="METAL-BINDING PROTEIN HI_0362-RELATED"/>
    <property type="match status" value="1"/>
</dbReference>
<keyword evidence="5 7" id="KW-0732">Signal</keyword>
<dbReference type="InterPro" id="IPR050492">
    <property type="entry name" value="Bact_metal-bind_prot9"/>
</dbReference>
<dbReference type="GO" id="GO:0007155">
    <property type="term" value="P:cell adhesion"/>
    <property type="evidence" value="ECO:0007669"/>
    <property type="project" value="InterPro"/>
</dbReference>
<proteinExistence type="inferred from homology"/>
<evidence type="ECO:0000256" key="7">
    <source>
        <dbReference type="SAM" id="SignalP"/>
    </source>
</evidence>
<dbReference type="InterPro" id="IPR006128">
    <property type="entry name" value="Lipoprotein_PsaA-like"/>
</dbReference>
<evidence type="ECO:0000256" key="5">
    <source>
        <dbReference type="ARBA" id="ARBA00022729"/>
    </source>
</evidence>
<keyword evidence="9" id="KW-1185">Reference proteome</keyword>
<dbReference type="Proteomes" id="UP001152876">
    <property type="component" value="Unassembled WGS sequence"/>
</dbReference>
<sequence length="314" mass="33240">MTTIHTRTLRRTALIATGLSLTLASPALWAQAAAPVKAVASFSILGDLVRQVGGDRVAVEVLVGPGSDAHVFQPTPAQAKLVGQAQIVFSNGLGFEGWMSRLLNTAGYKGWHVVASRGIKPLHNEEAGEHKHGGHGHEEADPHAWQSAPNVMAYVGNIAKGLCEADASGCDSYQRNAVAYNAQLKALDTDIRALWAAIPAPQRKVITSHDAFGYYASAYGVSFLAPQGVSTDSEASAKGVAQLVRQIKKEQIKALFVESISDPRLIAQIGRETGVKPAGELFSDSLSDAKGPAASYLAMMRFNTTALTQAVRGE</sequence>
<dbReference type="GO" id="GO:0030313">
    <property type="term" value="C:cell envelope"/>
    <property type="evidence" value="ECO:0007669"/>
    <property type="project" value="UniProtKB-SubCell"/>
</dbReference>
<gene>
    <name evidence="8" type="ORF">H010_24487</name>
</gene>
<comment type="similarity">
    <text evidence="2 6">Belongs to the bacterial solute-binding protein 9 family.</text>
</comment>
<dbReference type="PRINTS" id="PR00690">
    <property type="entry name" value="ADHESNFAMILY"/>
</dbReference>
<comment type="caution">
    <text evidence="8">The sequence shown here is derived from an EMBL/GenBank/DDBJ whole genome shotgun (WGS) entry which is preliminary data.</text>
</comment>